<evidence type="ECO:0000313" key="1">
    <source>
        <dbReference type="EMBL" id="MEQ2278885.1"/>
    </source>
</evidence>
<keyword evidence="2" id="KW-1185">Reference proteome</keyword>
<protein>
    <submittedName>
        <fullName evidence="1">Uncharacterized protein</fullName>
    </submittedName>
</protein>
<sequence length="108" mass="11325">MLTCIVCIGGQLSAEAIATGLQISSRTVCRELHGMGFLVQAAASKTYITNCNATCWKQWDVKVAATGIQSSGGASSEVTNRASPSGNLMNKSRAGGFQENVTYLTVMC</sequence>
<accession>A0ABV0XBQ8</accession>
<dbReference type="Proteomes" id="UP001469553">
    <property type="component" value="Unassembled WGS sequence"/>
</dbReference>
<evidence type="ECO:0000313" key="2">
    <source>
        <dbReference type="Proteomes" id="UP001469553"/>
    </source>
</evidence>
<gene>
    <name evidence="1" type="ORF">AMECASPLE_003874</name>
</gene>
<reference evidence="1 2" key="1">
    <citation type="submission" date="2021-06" db="EMBL/GenBank/DDBJ databases">
        <authorList>
            <person name="Palmer J.M."/>
        </authorList>
    </citation>
    <scope>NUCLEOTIDE SEQUENCE [LARGE SCALE GENOMIC DNA]</scope>
    <source>
        <strain evidence="1 2">AS_MEX2019</strain>
        <tissue evidence="1">Muscle</tissue>
    </source>
</reference>
<proteinExistence type="predicted"/>
<organism evidence="1 2">
    <name type="scientific">Ameca splendens</name>
    <dbReference type="NCBI Taxonomy" id="208324"/>
    <lineage>
        <taxon>Eukaryota</taxon>
        <taxon>Metazoa</taxon>
        <taxon>Chordata</taxon>
        <taxon>Craniata</taxon>
        <taxon>Vertebrata</taxon>
        <taxon>Euteleostomi</taxon>
        <taxon>Actinopterygii</taxon>
        <taxon>Neopterygii</taxon>
        <taxon>Teleostei</taxon>
        <taxon>Neoteleostei</taxon>
        <taxon>Acanthomorphata</taxon>
        <taxon>Ovalentaria</taxon>
        <taxon>Atherinomorphae</taxon>
        <taxon>Cyprinodontiformes</taxon>
        <taxon>Goodeidae</taxon>
        <taxon>Ameca</taxon>
    </lineage>
</organism>
<dbReference type="EMBL" id="JAHRIP010000160">
    <property type="protein sequence ID" value="MEQ2278885.1"/>
    <property type="molecule type" value="Genomic_DNA"/>
</dbReference>
<name>A0ABV0XBQ8_9TELE</name>
<comment type="caution">
    <text evidence="1">The sequence shown here is derived from an EMBL/GenBank/DDBJ whole genome shotgun (WGS) entry which is preliminary data.</text>
</comment>